<dbReference type="SUPFAM" id="SSF52980">
    <property type="entry name" value="Restriction endonuclease-like"/>
    <property type="match status" value="1"/>
</dbReference>
<comment type="caution">
    <text evidence="1">The sequence shown here is derived from an EMBL/GenBank/DDBJ whole genome shotgun (WGS) entry which is preliminary data.</text>
</comment>
<dbReference type="RefSeq" id="WP_190129892.1">
    <property type="nucleotide sequence ID" value="NZ_BNBD01000004.1"/>
</dbReference>
<evidence type="ECO:0008006" key="3">
    <source>
        <dbReference type="Google" id="ProtNLM"/>
    </source>
</evidence>
<proteinExistence type="predicted"/>
<name>A0A919ED34_9ACTN</name>
<dbReference type="AlphaFoldDB" id="A0A919ED34"/>
<sequence length="324" mass="35183">MTGDELRALAESQGGVVLAAQAQALESGWTRARLRRVLTKEGWTRVRPGAWLLPGRPVGEREALWAHQLAHPAWVAGHWSAARLHGIVPRAPRTEFIGEGAAPKDVVLRRLPLPAADVTVTAGGLRTTTVARTLADLLRAGPRDEVLVAVDAALGWRHRCEVEERAGPGGPVPSGRRGPPLTTVDAVGRALTTAPELRGASRAAWWLALADPKAGSPAETIARLRMHDAGLYPETQVMLVVPTTGRRVYPDFLFREAGLVVETEGYAWHGSRAQHQRDVERFNDLAACPEVGSILRFTARDVFDRPDVMIRDIRAALSRGRGRG</sequence>
<protein>
    <recommendedName>
        <fullName evidence="3">DUF559 domain-containing protein</fullName>
    </recommendedName>
</protein>
<gene>
    <name evidence="1" type="ORF">GCM10010218_27520</name>
</gene>
<accession>A0A919ED34</accession>
<organism evidence="1 2">
    <name type="scientific">Streptomyces mashuensis</name>
    <dbReference type="NCBI Taxonomy" id="33904"/>
    <lineage>
        <taxon>Bacteria</taxon>
        <taxon>Bacillati</taxon>
        <taxon>Actinomycetota</taxon>
        <taxon>Actinomycetes</taxon>
        <taxon>Kitasatosporales</taxon>
        <taxon>Streptomycetaceae</taxon>
        <taxon>Streptomyces</taxon>
    </lineage>
</organism>
<dbReference type="Proteomes" id="UP000638313">
    <property type="component" value="Unassembled WGS sequence"/>
</dbReference>
<keyword evidence="2" id="KW-1185">Reference proteome</keyword>
<reference evidence="1" key="2">
    <citation type="submission" date="2020-09" db="EMBL/GenBank/DDBJ databases">
        <authorList>
            <person name="Sun Q."/>
            <person name="Ohkuma M."/>
        </authorList>
    </citation>
    <scope>NUCLEOTIDE SEQUENCE</scope>
    <source>
        <strain evidence="1">JCM 4059</strain>
    </source>
</reference>
<reference evidence="1" key="1">
    <citation type="journal article" date="2014" name="Int. J. Syst. Evol. Microbiol.">
        <title>Complete genome sequence of Corynebacterium casei LMG S-19264T (=DSM 44701T), isolated from a smear-ripened cheese.</title>
        <authorList>
            <consortium name="US DOE Joint Genome Institute (JGI-PGF)"/>
            <person name="Walter F."/>
            <person name="Albersmeier A."/>
            <person name="Kalinowski J."/>
            <person name="Ruckert C."/>
        </authorList>
    </citation>
    <scope>NUCLEOTIDE SEQUENCE</scope>
    <source>
        <strain evidence="1">JCM 4059</strain>
    </source>
</reference>
<evidence type="ECO:0000313" key="1">
    <source>
        <dbReference type="EMBL" id="GHF44593.1"/>
    </source>
</evidence>
<evidence type="ECO:0000313" key="2">
    <source>
        <dbReference type="Proteomes" id="UP000638313"/>
    </source>
</evidence>
<dbReference type="InterPro" id="IPR011335">
    <property type="entry name" value="Restrct_endonuc-II-like"/>
</dbReference>
<dbReference type="EMBL" id="BNBD01000004">
    <property type="protein sequence ID" value="GHF44593.1"/>
    <property type="molecule type" value="Genomic_DNA"/>
</dbReference>